<evidence type="ECO:0000256" key="13">
    <source>
        <dbReference type="ARBA" id="ARBA00022853"/>
    </source>
</evidence>
<keyword evidence="10 21" id="KW-0863">Zinc-finger</keyword>
<feature type="compositionally biased region" description="Polar residues" evidence="22">
    <location>
        <begin position="1338"/>
        <end position="1355"/>
    </location>
</feature>
<keyword evidence="12" id="KW-0832">Ubl conjugation</keyword>
<dbReference type="InterPro" id="IPR011011">
    <property type="entry name" value="Znf_FYVE_PHD"/>
</dbReference>
<dbReference type="GO" id="GO:0010484">
    <property type="term" value="F:histone H3 acetyltransferase activity"/>
    <property type="evidence" value="ECO:0007669"/>
    <property type="project" value="TreeGrafter"/>
</dbReference>
<evidence type="ECO:0000256" key="19">
    <source>
        <dbReference type="ARBA" id="ARBA00048017"/>
    </source>
</evidence>
<keyword evidence="5" id="KW-1017">Isopeptide bond</keyword>
<dbReference type="CDD" id="cd15618">
    <property type="entry name" value="PHD1_MOZ_MORF"/>
    <property type="match status" value="1"/>
</dbReference>
<evidence type="ECO:0000256" key="11">
    <source>
        <dbReference type="ARBA" id="ARBA00022833"/>
    </source>
</evidence>
<dbReference type="GO" id="GO:0003712">
    <property type="term" value="F:transcription coregulator activity"/>
    <property type="evidence" value="ECO:0007669"/>
    <property type="project" value="TreeGrafter"/>
</dbReference>
<feature type="compositionally biased region" description="Basic and acidic residues" evidence="22">
    <location>
        <begin position="1401"/>
        <end position="1411"/>
    </location>
</feature>
<feature type="compositionally biased region" description="Acidic residues" evidence="22">
    <location>
        <begin position="1292"/>
        <end position="1317"/>
    </location>
</feature>
<evidence type="ECO:0000313" key="27">
    <source>
        <dbReference type="EMBL" id="CAH1246736.1"/>
    </source>
</evidence>
<dbReference type="EC" id="2.3.1.48" evidence="3"/>
<dbReference type="Proteomes" id="UP000838412">
    <property type="component" value="Chromosome 15"/>
</dbReference>
<feature type="region of interest" description="Disordered" evidence="22">
    <location>
        <begin position="1193"/>
        <end position="1445"/>
    </location>
</feature>
<evidence type="ECO:0000259" key="23">
    <source>
        <dbReference type="PROSITE" id="PS50016"/>
    </source>
</evidence>
<dbReference type="GO" id="GO:0006357">
    <property type="term" value="P:regulation of transcription by RNA polymerase II"/>
    <property type="evidence" value="ECO:0007669"/>
    <property type="project" value="TreeGrafter"/>
</dbReference>
<evidence type="ECO:0000256" key="18">
    <source>
        <dbReference type="ARBA" id="ARBA00023242"/>
    </source>
</evidence>
<dbReference type="FunFam" id="3.40.630.30:FF:000001">
    <property type="entry name" value="Histone acetyltransferase"/>
    <property type="match status" value="1"/>
</dbReference>
<dbReference type="InterPro" id="IPR036388">
    <property type="entry name" value="WH-like_DNA-bd_sf"/>
</dbReference>
<evidence type="ECO:0000256" key="2">
    <source>
        <dbReference type="ARBA" id="ARBA00010107"/>
    </source>
</evidence>
<feature type="domain" description="PHD-type" evidence="23">
    <location>
        <begin position="292"/>
        <end position="342"/>
    </location>
</feature>
<dbReference type="OrthoDB" id="787137at2759"/>
<evidence type="ECO:0000256" key="21">
    <source>
        <dbReference type="PROSITE-ProRule" id="PRU00146"/>
    </source>
</evidence>
<dbReference type="InterPro" id="IPR002717">
    <property type="entry name" value="HAT_MYST-type"/>
</dbReference>
<feature type="compositionally biased region" description="Low complexity" evidence="22">
    <location>
        <begin position="600"/>
        <end position="611"/>
    </location>
</feature>
<feature type="compositionally biased region" description="Acidic residues" evidence="22">
    <location>
        <begin position="1206"/>
        <end position="1215"/>
    </location>
</feature>
<feature type="active site" description="Proton donor/acceptor" evidence="20">
    <location>
        <position position="840"/>
    </location>
</feature>
<dbReference type="GO" id="GO:0006334">
    <property type="term" value="P:nucleosome assembly"/>
    <property type="evidence" value="ECO:0007669"/>
    <property type="project" value="InterPro"/>
</dbReference>
<comment type="subcellular location">
    <subcellularLocation>
        <location evidence="1">Nucleus</location>
    </subcellularLocation>
</comment>
<dbReference type="CDD" id="cd15527">
    <property type="entry name" value="PHD2_KAT6A_6B"/>
    <property type="match status" value="1"/>
</dbReference>
<feature type="compositionally biased region" description="Basic and acidic residues" evidence="22">
    <location>
        <begin position="408"/>
        <end position="425"/>
    </location>
</feature>
<keyword evidence="13" id="KW-0156">Chromatin regulator</keyword>
<feature type="region of interest" description="Disordered" evidence="22">
    <location>
        <begin position="591"/>
        <end position="631"/>
    </location>
</feature>
<dbReference type="Gene3D" id="3.30.40.10">
    <property type="entry name" value="Zinc/RING finger domain, C3HC4 (zinc finger)"/>
    <property type="match status" value="1"/>
</dbReference>
<evidence type="ECO:0000256" key="16">
    <source>
        <dbReference type="ARBA" id="ARBA00023159"/>
    </source>
</evidence>
<evidence type="ECO:0000256" key="15">
    <source>
        <dbReference type="ARBA" id="ARBA00023015"/>
    </source>
</evidence>
<dbReference type="FunFam" id="1.10.10.10:FF:000123">
    <property type="entry name" value="Histone acetyltransferase"/>
    <property type="match status" value="1"/>
</dbReference>
<dbReference type="Pfam" id="PF21524">
    <property type="entry name" value="SAMD1_WH"/>
    <property type="match status" value="1"/>
</dbReference>
<keyword evidence="14" id="KW-0007">Acetylation</keyword>
<evidence type="ECO:0000256" key="9">
    <source>
        <dbReference type="ARBA" id="ARBA00022737"/>
    </source>
</evidence>
<feature type="compositionally biased region" description="Polar residues" evidence="22">
    <location>
        <begin position="1544"/>
        <end position="1579"/>
    </location>
</feature>
<evidence type="ECO:0000259" key="26">
    <source>
        <dbReference type="PROSITE" id="PS52014"/>
    </source>
</evidence>
<organism evidence="27 28">
    <name type="scientific">Branchiostoma lanceolatum</name>
    <name type="common">Common lancelet</name>
    <name type="synonym">Amphioxus lanceolatum</name>
    <dbReference type="NCBI Taxonomy" id="7740"/>
    <lineage>
        <taxon>Eukaryota</taxon>
        <taxon>Metazoa</taxon>
        <taxon>Chordata</taxon>
        <taxon>Cephalochordata</taxon>
        <taxon>Leptocardii</taxon>
        <taxon>Amphioxiformes</taxon>
        <taxon>Branchiostomatidae</taxon>
        <taxon>Branchiostoma</taxon>
    </lineage>
</organism>
<feature type="compositionally biased region" description="Basic and acidic residues" evidence="22">
    <location>
        <begin position="1099"/>
        <end position="1110"/>
    </location>
</feature>
<sequence>MEDTLVAGRTPRVVREREWEAVTSESLTEWLLEAIHKIKKQKQRPCEERICNAVQASHRVARDLILQHLETSVQEGLILKVFNKGVCSYKDPQKSPGSKSRTSSSHAHKVDIVSLLKDAISDLQEPAGSILKNIEKYLWKKHHAELRDKSEFSNQLRLAAKREVNAGRLVKDGRLFRLPAKKLDLGAGPSCFDYLSSSPSSPGSVSSIDIVVPDPDRTNRVLNMESMEEKPRASPMPVCSFCLGTAECNRDGQAEELLSCAECGNSGHPSCLKYSPQLTAKVRSMRWQCIDCKTCTACENKNDLDNILFCDACDRGFHMKCCNPPLTKMPKGNWECSLCEGDPMSDQEELKQVANSIKKKYKKKSASTSFLPLMKNGAEESSCSQARSKQPYFADIRDKTKGQGSPAHRKDSSKGRGGHDKRLSSDEGSATAKPKGLVDGLTRFFTPGNKRKTSRSQSVHDDVFSLSCDEAMLTGSASHGTNGQDEPISAAGLLDTTFRQQGHYQTPGRGQVKGLFDGLSHIFTTQGETRKRSLPLYAPPKKISRPDKHFEPFAFLSSEEGFQSSDLESCGQGPALDLLGETRDKVMMLAPKSREDEKLAPSPAGPGSPYRGRGGGRDRKPLGSGSDKAALPGVNDEDLKLFKKAQEIALTQMQPIAPELSIEAGTRCPAVIEFGRHEIHTWYSSPYPQEYARLPKLFLCEFCLKYMKSRSILKRHVIKCGWLHPPANEIYRKNNLSVFEVDGNVNKIYCQNLCLLAKLFLDHKTLYYDVEPFLFYVLTFNDKKGCHLVGYFSKEKHSQQKYNVSCIMTMPHFQRRGFGRFLIEFSYLLSQREGQPGSPEKPLSDLGRISYTAYWRSTILEYLAKHKGDHISIKVISEATGMCPHDIAATLQSLNMVTRKEDRVMIRVRKRLVEEHMARLESAAERRAEVDPDALRWSPLIVSNTAILEEEKSAEREVERMGALVRDIEQEQKVHRQPKPHTNVNRSVSREAVKEKPTDKQKEGRQSSSKKSNRKKKSSSGRHKHHKSNRKNKKAGKMEESFSSEARTSSPERQANKSLDFGDSLVYDGASKSDSGHTKNRTKRNHQGQGKDSSSTLDQHNHVSHDEEPPHKKKKGKSDRQGQQKGKRSSSTKNEHRHSKKQREGRHKSGRKPGRPRKHPVPDNTSGSHKTGRDGEYADRGSCSLVTQALSAGLDDITNCPNLSDCLEDSDEEDDRKETTVPIQEVNNKEEDQSVVEDVSMAQEEKEQEVAEEEEDHVERKDGPEEVANGEEAGEVCHSPPEHSSPQQQQQQEEEEKGEQEEREEEQPVLTPVEEDIPVPQVDTEGNAAAQCLEDSISDTCASTPTEQPAVTMTDQPYPVDTLSPLPQNTPSPQPPQEKSEVQVSQPDRCVSEDQAVPPTPREHSSPERTLDTCVPTSTPQLPSKLQSDHSDYGSDANSPNLESPRLMKQAADIAVNSDRPSPTVIHTLTDRPASCEQHTVVQTGNMMTKEQLCSQTGTPSIQQTPTQSPHAVSHQSTNPSPLRPASAGTGSSSCHNSPMLPCSMNSPAVDNGSNTQPSSVPSPSMGNIQHHGSMQDGNTYMRMSPGVGQQLSSGSAGSSCSLSANTSSSALPPASGMAMVDSSNTGVVPARMMYSTTSVSTNCNMAIVSSADCSLMMDNSHLQQGYSMPIHTTNYSSMDHSHHVQPAVQNCPLNYGQMGAQHGLMETSCQVSNAYLGMQDNGTGNHNAYSSMGTMLRGRESPNTSTSFSLAKLQQLTNGIMDESQLRMPSPGSMHNQPGMTPPPNLTPPPPLAMTPPSPVQRNMTPPVHNRSAPSPGVQGHVVQTNMSIQNKSNVPVHFRPPMQPAPPQQYRPQYRPGPGPPIPSSRHRTISPMTGYSAVNMNGYRLAQPIMNSTYQPVNPAYMDQAARVPVQMGVINMPPHPQQQLHHTRHSNIMYSPAPNPYAMNGRLNSMNTGMQR</sequence>
<dbReference type="Pfam" id="PF01853">
    <property type="entry name" value="MOZ_SAS"/>
    <property type="match status" value="1"/>
</dbReference>
<keyword evidence="18" id="KW-0539">Nucleus</keyword>
<keyword evidence="28" id="KW-1185">Reference proteome</keyword>
<dbReference type="PROSITE" id="PS50016">
    <property type="entry name" value="ZF_PHD_2"/>
    <property type="match status" value="2"/>
</dbReference>
<protein>
    <recommendedName>
        <fullName evidence="3">histone acetyltransferase</fullName>
        <ecNumber evidence="3">2.3.1.48</ecNumber>
    </recommendedName>
</protein>
<feature type="region of interest" description="Disordered" evidence="22">
    <location>
        <begin position="1766"/>
        <end position="1797"/>
    </location>
</feature>
<name>A0A8J9Z3M1_BRALA</name>
<evidence type="ECO:0000256" key="17">
    <source>
        <dbReference type="ARBA" id="ARBA00023163"/>
    </source>
</evidence>
<dbReference type="SUPFAM" id="SSF57903">
    <property type="entry name" value="FYVE/PHD zinc finger"/>
    <property type="match status" value="2"/>
</dbReference>
<dbReference type="FunFam" id="3.30.60.60:FF:000002">
    <property type="entry name" value="Histone acetyltransferase"/>
    <property type="match status" value="1"/>
</dbReference>
<feature type="compositionally biased region" description="Basic and acidic residues" evidence="22">
    <location>
        <begin position="988"/>
        <end position="1005"/>
    </location>
</feature>
<keyword evidence="11" id="KW-0862">Zinc</keyword>
<keyword evidence="8" id="KW-0479">Metal-binding</keyword>
<dbReference type="Gene3D" id="3.30.60.60">
    <property type="entry name" value="N-acetyl transferase-like"/>
    <property type="match status" value="1"/>
</dbReference>
<comment type="catalytic activity">
    <reaction evidence="19">
        <text>L-lysyl-[protein] + acetyl-CoA = N(6)-acetyl-L-lysyl-[protein] + CoA + H(+)</text>
        <dbReference type="Rhea" id="RHEA:45948"/>
        <dbReference type="Rhea" id="RHEA-COMP:9752"/>
        <dbReference type="Rhea" id="RHEA-COMP:10731"/>
        <dbReference type="ChEBI" id="CHEBI:15378"/>
        <dbReference type="ChEBI" id="CHEBI:29969"/>
        <dbReference type="ChEBI" id="CHEBI:57287"/>
        <dbReference type="ChEBI" id="CHEBI:57288"/>
        <dbReference type="ChEBI" id="CHEBI:61930"/>
        <dbReference type="EC" id="2.3.1.48"/>
    </reaction>
</comment>
<dbReference type="InterPro" id="IPR040706">
    <property type="entry name" value="Zf-MYST"/>
</dbReference>
<dbReference type="SMART" id="SM00526">
    <property type="entry name" value="H15"/>
    <property type="match status" value="1"/>
</dbReference>
<dbReference type="GO" id="GO:0008270">
    <property type="term" value="F:zinc ion binding"/>
    <property type="evidence" value="ECO:0007669"/>
    <property type="project" value="UniProtKB-KW"/>
</dbReference>
<feature type="compositionally biased region" description="Basic residues" evidence="22">
    <location>
        <begin position="1125"/>
        <end position="1159"/>
    </location>
</feature>
<dbReference type="FunFam" id="3.30.40.10:FF:000035">
    <property type="entry name" value="Histone acetyltransferase"/>
    <property type="match status" value="1"/>
</dbReference>
<evidence type="ECO:0000256" key="5">
    <source>
        <dbReference type="ARBA" id="ARBA00022499"/>
    </source>
</evidence>
<dbReference type="EMBL" id="OV696700">
    <property type="protein sequence ID" value="CAH1246736.1"/>
    <property type="molecule type" value="Genomic_DNA"/>
</dbReference>
<evidence type="ECO:0000256" key="6">
    <source>
        <dbReference type="ARBA" id="ARBA00022553"/>
    </source>
</evidence>
<dbReference type="GO" id="GO:0003677">
    <property type="term" value="F:DNA binding"/>
    <property type="evidence" value="ECO:0007669"/>
    <property type="project" value="InterPro"/>
</dbReference>
<dbReference type="PROSITE" id="PS51504">
    <property type="entry name" value="H15"/>
    <property type="match status" value="1"/>
</dbReference>
<accession>A0A8J9Z3M1</accession>
<comment type="similarity">
    <text evidence="2">Belongs to the MYST (SAS/MOZ) family.</text>
</comment>
<feature type="region of interest" description="Disordered" evidence="22">
    <location>
        <begin position="1492"/>
        <end position="1617"/>
    </location>
</feature>
<feature type="compositionally biased region" description="Low complexity" evidence="22">
    <location>
        <begin position="1593"/>
        <end position="1616"/>
    </location>
</feature>
<keyword evidence="7" id="KW-0808">Transferase</keyword>
<feature type="compositionally biased region" description="Polar residues" evidence="22">
    <location>
        <begin position="1492"/>
        <end position="1521"/>
    </location>
</feature>
<dbReference type="InterPro" id="IPR016181">
    <property type="entry name" value="Acyl_CoA_acyltransferase"/>
</dbReference>
<dbReference type="GO" id="GO:0005634">
    <property type="term" value="C:nucleus"/>
    <property type="evidence" value="ECO:0007669"/>
    <property type="project" value="UniProtKB-SubCell"/>
</dbReference>
<proteinExistence type="inferred from homology"/>
<keyword evidence="6" id="KW-0597">Phosphoprotein</keyword>
<dbReference type="Pfam" id="PF17772">
    <property type="entry name" value="zf-MYST"/>
    <property type="match status" value="1"/>
</dbReference>
<evidence type="ECO:0000256" key="14">
    <source>
        <dbReference type="ARBA" id="ARBA00022990"/>
    </source>
</evidence>
<reference evidence="27" key="1">
    <citation type="submission" date="2022-01" db="EMBL/GenBank/DDBJ databases">
        <authorList>
            <person name="Braso-Vives M."/>
        </authorList>
    </citation>
    <scope>NUCLEOTIDE SEQUENCE</scope>
</reference>
<evidence type="ECO:0000256" key="22">
    <source>
        <dbReference type="SAM" id="MobiDB-lite"/>
    </source>
</evidence>
<evidence type="ECO:0000256" key="8">
    <source>
        <dbReference type="ARBA" id="ARBA00022723"/>
    </source>
</evidence>
<dbReference type="PANTHER" id="PTHR10615:SF217">
    <property type="entry name" value="HISTONE ACETYLTRANSFERASE"/>
    <property type="match status" value="1"/>
</dbReference>
<keyword evidence="9" id="KW-0677">Repeat</keyword>
<feature type="domain" description="PHD-type" evidence="23">
    <location>
        <begin position="236"/>
        <end position="295"/>
    </location>
</feature>
<dbReference type="SMART" id="SM00249">
    <property type="entry name" value="PHD"/>
    <property type="match status" value="2"/>
</dbReference>
<dbReference type="SUPFAM" id="SSF46785">
    <property type="entry name" value="Winged helix' DNA-binding domain"/>
    <property type="match status" value="1"/>
</dbReference>
<evidence type="ECO:0000256" key="10">
    <source>
        <dbReference type="ARBA" id="ARBA00022771"/>
    </source>
</evidence>
<feature type="compositionally biased region" description="Basic residues" evidence="22">
    <location>
        <begin position="1011"/>
        <end position="1035"/>
    </location>
</feature>
<feature type="compositionally biased region" description="Polar residues" evidence="22">
    <location>
        <begin position="1415"/>
        <end position="1426"/>
    </location>
</feature>
<feature type="compositionally biased region" description="Polar residues" evidence="22">
    <location>
        <begin position="1041"/>
        <end position="1057"/>
    </location>
</feature>
<dbReference type="Pfam" id="PF00628">
    <property type="entry name" value="PHD"/>
    <property type="match status" value="1"/>
</dbReference>
<dbReference type="InterPro" id="IPR013083">
    <property type="entry name" value="Znf_RING/FYVE/PHD"/>
</dbReference>
<feature type="domain" description="SAMD1-like winged helix (WH)" evidence="26">
    <location>
        <begin position="19"/>
        <end position="95"/>
    </location>
</feature>
<evidence type="ECO:0000259" key="24">
    <source>
        <dbReference type="PROSITE" id="PS51504"/>
    </source>
</evidence>
<keyword evidence="4" id="KW-0678">Repressor</keyword>
<evidence type="ECO:0000256" key="1">
    <source>
        <dbReference type="ARBA" id="ARBA00004123"/>
    </source>
</evidence>
<evidence type="ECO:0000256" key="12">
    <source>
        <dbReference type="ARBA" id="ARBA00022843"/>
    </source>
</evidence>
<dbReference type="FunFam" id="1.10.10.10:FF:000132">
    <property type="entry name" value="Histone acetyltransferase"/>
    <property type="match status" value="1"/>
</dbReference>
<keyword evidence="16" id="KW-0010">Activator</keyword>
<dbReference type="Gene3D" id="1.10.10.10">
    <property type="entry name" value="Winged helix-like DNA-binding domain superfamily/Winged helix DNA-binding domain"/>
    <property type="match status" value="2"/>
</dbReference>
<dbReference type="InterPro" id="IPR019787">
    <property type="entry name" value="Znf_PHD-finger"/>
</dbReference>
<feature type="domain" description="MYST-type HAT" evidence="25">
    <location>
        <begin position="664"/>
        <end position="939"/>
    </location>
</feature>
<feature type="compositionally biased region" description="Polar residues" evidence="22">
    <location>
        <begin position="1087"/>
        <end position="1098"/>
    </location>
</feature>
<dbReference type="GO" id="GO:0000786">
    <property type="term" value="C:nucleosome"/>
    <property type="evidence" value="ECO:0007669"/>
    <property type="project" value="InterPro"/>
</dbReference>
<gene>
    <name evidence="27" type="primary">KAT6B</name>
    <name evidence="27" type="ORF">BLAG_LOCUS8658</name>
</gene>
<dbReference type="SUPFAM" id="SSF55729">
    <property type="entry name" value="Acyl-CoA N-acyltransferases (Nat)"/>
    <property type="match status" value="1"/>
</dbReference>
<dbReference type="Gene3D" id="3.40.630.30">
    <property type="match status" value="1"/>
</dbReference>
<dbReference type="PROSITE" id="PS52014">
    <property type="entry name" value="SAMD1_WH"/>
    <property type="match status" value="1"/>
</dbReference>
<dbReference type="InterPro" id="IPR005818">
    <property type="entry name" value="Histone_H1/H5_H15"/>
</dbReference>
<evidence type="ECO:0000256" key="3">
    <source>
        <dbReference type="ARBA" id="ARBA00013184"/>
    </source>
</evidence>
<dbReference type="InterPro" id="IPR050603">
    <property type="entry name" value="MYST_HAT"/>
</dbReference>
<keyword evidence="17" id="KW-0804">Transcription</keyword>
<dbReference type="InterPro" id="IPR001965">
    <property type="entry name" value="Znf_PHD"/>
</dbReference>
<feature type="domain" description="H15" evidence="24">
    <location>
        <begin position="108"/>
        <end position="180"/>
    </location>
</feature>
<dbReference type="InterPro" id="IPR048589">
    <property type="entry name" value="SAMD1-like_WH"/>
</dbReference>
<feature type="compositionally biased region" description="Pro residues" evidence="22">
    <location>
        <begin position="1781"/>
        <end position="1797"/>
    </location>
</feature>
<dbReference type="GO" id="GO:0003682">
    <property type="term" value="F:chromatin binding"/>
    <property type="evidence" value="ECO:0007669"/>
    <property type="project" value="TreeGrafter"/>
</dbReference>
<evidence type="ECO:0000256" key="7">
    <source>
        <dbReference type="ARBA" id="ARBA00022679"/>
    </source>
</evidence>
<evidence type="ECO:0000256" key="4">
    <source>
        <dbReference type="ARBA" id="ARBA00022491"/>
    </source>
</evidence>
<feature type="region of interest" description="Disordered" evidence="22">
    <location>
        <begin position="394"/>
        <end position="461"/>
    </location>
</feature>
<evidence type="ECO:0000259" key="25">
    <source>
        <dbReference type="PROSITE" id="PS51726"/>
    </source>
</evidence>
<dbReference type="PROSITE" id="PS51726">
    <property type="entry name" value="MYST_HAT"/>
    <property type="match status" value="1"/>
</dbReference>
<dbReference type="InterPro" id="IPR036390">
    <property type="entry name" value="WH_DNA-bd_sf"/>
</dbReference>
<dbReference type="GO" id="GO:0070776">
    <property type="term" value="C:MOZ/MORF histone acetyltransferase complex"/>
    <property type="evidence" value="ECO:0007669"/>
    <property type="project" value="TreeGrafter"/>
</dbReference>
<evidence type="ECO:0000256" key="20">
    <source>
        <dbReference type="PIRSR" id="PIRSR602717-51"/>
    </source>
</evidence>
<feature type="region of interest" description="Disordered" evidence="22">
    <location>
        <begin position="969"/>
        <end position="1179"/>
    </location>
</feature>
<evidence type="ECO:0000313" key="28">
    <source>
        <dbReference type="Proteomes" id="UP000838412"/>
    </source>
</evidence>
<keyword evidence="15" id="KW-0805">Transcription regulation</keyword>
<dbReference type="PANTHER" id="PTHR10615">
    <property type="entry name" value="HISTONE ACETYLTRANSFERASE"/>
    <property type="match status" value="1"/>
</dbReference>